<keyword evidence="1" id="KW-0808">Transferase</keyword>
<accession>A0A449I7R3</accession>
<dbReference type="AlphaFoldDB" id="A0A449I7R3"/>
<dbReference type="SUPFAM" id="SSF55729">
    <property type="entry name" value="Acyl-CoA N-acyltransferases (Nat)"/>
    <property type="match status" value="1"/>
</dbReference>
<sequence length="206" mass="24060">MTIDKKRIYHFGRYSYVNFCMLNQEQLTEILKKRNHPDIRKCMNNTEPISLDDHLNFCSTLFNRDDKYYWLITKDENPVGVLNIIDVDHQKEIGEPGFYLFPEVMGRGESIFFLSNYKTFLLQVIGFKGLIGHNYYDNMPALVFTMFFGGVITDLEDHDGRLSIKTILTPETLQNGEGTKKMVLNYAKFARSWNADEAIKDFRNAK</sequence>
<evidence type="ECO:0000313" key="1">
    <source>
        <dbReference type="EMBL" id="VFB15463.1"/>
    </source>
</evidence>
<proteinExistence type="predicted"/>
<dbReference type="OrthoDB" id="9811523at2"/>
<dbReference type="GO" id="GO:0016740">
    <property type="term" value="F:transferase activity"/>
    <property type="evidence" value="ECO:0007669"/>
    <property type="project" value="UniProtKB-KW"/>
</dbReference>
<dbReference type="EMBL" id="CAACYH010000007">
    <property type="protein sequence ID" value="VFB15463.1"/>
    <property type="molecule type" value="Genomic_DNA"/>
</dbReference>
<dbReference type="RefSeq" id="WP_131753083.1">
    <property type="nucleotide sequence ID" value="NZ_CAACYH010000007.1"/>
</dbReference>
<name>A0A449I7R3_9BACE</name>
<dbReference type="InterPro" id="IPR016181">
    <property type="entry name" value="Acyl_CoA_acyltransferase"/>
</dbReference>
<reference evidence="1 2" key="1">
    <citation type="submission" date="2019-02" db="EMBL/GenBank/DDBJ databases">
        <authorList>
            <consortium name="Pathogen Informatics"/>
        </authorList>
    </citation>
    <scope>NUCLEOTIDE SEQUENCE [LARGE SCALE GENOMIC DNA]</scope>
    <source>
        <strain evidence="1 2">3012STDY7078512</strain>
    </source>
</reference>
<protein>
    <submittedName>
        <fullName evidence="1">Putative LPS biosynthesis Acetyltransferase</fullName>
    </submittedName>
</protein>
<organism evidence="1 2">
    <name type="scientific">Prevotella heparinolytica</name>
    <dbReference type="NCBI Taxonomy" id="28113"/>
    <lineage>
        <taxon>Bacteria</taxon>
        <taxon>Pseudomonadati</taxon>
        <taxon>Bacteroidota</taxon>
        <taxon>Bacteroidia</taxon>
        <taxon>Bacteroidales</taxon>
        <taxon>Bacteroidaceae</taxon>
        <taxon>Bacteroides</taxon>
    </lineage>
</organism>
<dbReference type="Proteomes" id="UP000396835">
    <property type="component" value="Unassembled WGS sequence"/>
</dbReference>
<dbReference type="Gene3D" id="3.40.630.30">
    <property type="match status" value="1"/>
</dbReference>
<evidence type="ECO:0000313" key="2">
    <source>
        <dbReference type="Proteomes" id="UP000396835"/>
    </source>
</evidence>
<gene>
    <name evidence="1" type="ORF">NCTC7812_03052</name>
</gene>